<dbReference type="Pfam" id="PF04255">
    <property type="entry name" value="DUF433"/>
    <property type="match status" value="1"/>
</dbReference>
<dbReference type="EMBL" id="MFCP01000037">
    <property type="protein sequence ID" value="OGE27508.1"/>
    <property type="molecule type" value="Genomic_DNA"/>
</dbReference>
<dbReference type="Gene3D" id="1.10.10.10">
    <property type="entry name" value="Winged helix-like DNA-binding domain superfamily/Winged helix DNA-binding domain"/>
    <property type="match status" value="1"/>
</dbReference>
<dbReference type="InterPro" id="IPR009057">
    <property type="entry name" value="Homeodomain-like_sf"/>
</dbReference>
<dbReference type="AlphaFoldDB" id="A0A1F5JG41"/>
<evidence type="ECO:0008006" key="3">
    <source>
        <dbReference type="Google" id="ProtNLM"/>
    </source>
</evidence>
<evidence type="ECO:0000313" key="1">
    <source>
        <dbReference type="EMBL" id="OGE27508.1"/>
    </source>
</evidence>
<protein>
    <recommendedName>
        <fullName evidence="3">Antitoxin</fullName>
    </recommendedName>
</protein>
<organism evidence="1 2">
    <name type="scientific">Candidatus Daviesbacteria bacterium RIFCSPHIGHO2_01_FULL_40_11</name>
    <dbReference type="NCBI Taxonomy" id="1797762"/>
    <lineage>
        <taxon>Bacteria</taxon>
        <taxon>Candidatus Daviesiibacteriota</taxon>
    </lineage>
</organism>
<comment type="caution">
    <text evidence="1">The sequence shown here is derived from an EMBL/GenBank/DDBJ whole genome shotgun (WGS) entry which is preliminary data.</text>
</comment>
<dbReference type="SUPFAM" id="SSF46689">
    <property type="entry name" value="Homeodomain-like"/>
    <property type="match status" value="1"/>
</dbReference>
<dbReference type="Proteomes" id="UP000177555">
    <property type="component" value="Unassembled WGS sequence"/>
</dbReference>
<proteinExistence type="predicted"/>
<evidence type="ECO:0000313" key="2">
    <source>
        <dbReference type="Proteomes" id="UP000177555"/>
    </source>
</evidence>
<dbReference type="InterPro" id="IPR036388">
    <property type="entry name" value="WH-like_DNA-bd_sf"/>
</dbReference>
<name>A0A1F5JG41_9BACT</name>
<accession>A0A1F5JG41</accession>
<dbReference type="InterPro" id="IPR007367">
    <property type="entry name" value="DUF433"/>
</dbReference>
<gene>
    <name evidence="1" type="ORF">A2867_01385</name>
</gene>
<sequence>MRKYITSKSDIMGGVPCIVGTRIPIDVILYRLKEGNTLKDLHKMYPWVGLEKFEGVLEELARKVNKFSYDKTVSQTQTTA</sequence>
<reference evidence="1 2" key="1">
    <citation type="journal article" date="2016" name="Nat. Commun.">
        <title>Thousands of microbial genomes shed light on interconnected biogeochemical processes in an aquifer system.</title>
        <authorList>
            <person name="Anantharaman K."/>
            <person name="Brown C.T."/>
            <person name="Hug L.A."/>
            <person name="Sharon I."/>
            <person name="Castelle C.J."/>
            <person name="Probst A.J."/>
            <person name="Thomas B.C."/>
            <person name="Singh A."/>
            <person name="Wilkins M.J."/>
            <person name="Karaoz U."/>
            <person name="Brodie E.L."/>
            <person name="Williams K.H."/>
            <person name="Hubbard S.S."/>
            <person name="Banfield J.F."/>
        </authorList>
    </citation>
    <scope>NUCLEOTIDE SEQUENCE [LARGE SCALE GENOMIC DNA]</scope>
</reference>